<evidence type="ECO:0000259" key="2">
    <source>
        <dbReference type="Pfam" id="PF03819"/>
    </source>
</evidence>
<dbReference type="FunFam" id="3.40.1010.10:FF:000008">
    <property type="entry name" value="Similar to nucleoside triphosphate pyrophosphohydrolase, MazG"/>
    <property type="match status" value="1"/>
</dbReference>
<dbReference type="GO" id="GO:0006950">
    <property type="term" value="P:response to stress"/>
    <property type="evidence" value="ECO:0007669"/>
    <property type="project" value="UniProtKB-ARBA"/>
</dbReference>
<dbReference type="CDD" id="cd11723">
    <property type="entry name" value="YabN_N_like"/>
    <property type="match status" value="1"/>
</dbReference>
<dbReference type="KEGG" id="paek:D3873_13070"/>
<dbReference type="Proteomes" id="UP000265725">
    <property type="component" value="Chromosome"/>
</dbReference>
<dbReference type="CDD" id="cd11528">
    <property type="entry name" value="NTP-PPase_MazG_Nterm"/>
    <property type="match status" value="1"/>
</dbReference>
<proteinExistence type="predicted"/>
<dbReference type="GO" id="GO:0047429">
    <property type="term" value="F:nucleoside triphosphate diphosphatase activity"/>
    <property type="evidence" value="ECO:0007669"/>
    <property type="project" value="TreeGrafter"/>
</dbReference>
<dbReference type="GO" id="GO:0006203">
    <property type="term" value="P:dGTP catabolic process"/>
    <property type="evidence" value="ECO:0007669"/>
    <property type="project" value="TreeGrafter"/>
</dbReference>
<dbReference type="PIRSF" id="PIRSF002845">
    <property type="entry name" value="Ttrprl_mtas_MazG"/>
    <property type="match status" value="1"/>
</dbReference>
<dbReference type="Gene3D" id="3.40.1010.10">
    <property type="entry name" value="Cobalt-precorrin-4 Transmethylase, Domain 1"/>
    <property type="match status" value="1"/>
</dbReference>
<dbReference type="SUPFAM" id="SSF53790">
    <property type="entry name" value="Tetrapyrrole methylase"/>
    <property type="match status" value="1"/>
</dbReference>
<dbReference type="GO" id="GO:0046047">
    <property type="term" value="P:TTP catabolic process"/>
    <property type="evidence" value="ECO:0007669"/>
    <property type="project" value="TreeGrafter"/>
</dbReference>
<gene>
    <name evidence="3" type="ORF">D3873_13070</name>
</gene>
<dbReference type="PANTHER" id="PTHR30522">
    <property type="entry name" value="NUCLEOSIDE TRIPHOSPHATE PYROPHOSPHOHYDROLASE"/>
    <property type="match status" value="1"/>
</dbReference>
<dbReference type="Pfam" id="PF00590">
    <property type="entry name" value="TP_methylase"/>
    <property type="match status" value="1"/>
</dbReference>
<protein>
    <submittedName>
        <fullName evidence="3">MazG family protein</fullName>
    </submittedName>
</protein>
<evidence type="ECO:0000313" key="4">
    <source>
        <dbReference type="Proteomes" id="UP000265725"/>
    </source>
</evidence>
<dbReference type="InterPro" id="IPR035996">
    <property type="entry name" value="4pyrrol_Methylase_sf"/>
</dbReference>
<sequence length="355" mass="40577">MKTITVVGLGAGDLEQLPLGIYRHLQQAKAIYLRTNEHPVVEALQAEGMTFESFDAIYLANDSFEKVYEEIVQYLVEEAAISPITYAVPGHPLVAEKTVQLLLEKHARKEIHVDVLGGQSFLDPMFGALGVDPIEGFQLLDATDLSRDDVMMKQHIIIGQVYDQYRASDVKLTLLEKYPETTEVTIVTAAGTKSENVRRVPLLELDREVELNNLTSVYVPPMHQQENRYKEWGTFREIIAKLRSPEGCPWDREQRHESLKKYLIEETQELIEAIDQQDDEGMIEELGDVLLQVFLHAQIGEEEGYFQLEDVLERVSSKMVFRHPHVFGDVEVTSAEEVKANWQKLKQQEKQKKGE</sequence>
<feature type="domain" description="Tetrapyrrole methylase" evidence="1">
    <location>
        <begin position="3"/>
        <end position="205"/>
    </location>
</feature>
<dbReference type="AlphaFoldDB" id="A0A385YZB2"/>
<evidence type="ECO:0000259" key="1">
    <source>
        <dbReference type="Pfam" id="PF00590"/>
    </source>
</evidence>
<dbReference type="NCBIfam" id="TIGR00444">
    <property type="entry name" value="mazG"/>
    <property type="match status" value="1"/>
</dbReference>
<reference evidence="4" key="1">
    <citation type="submission" date="2018-09" db="EMBL/GenBank/DDBJ databases">
        <authorList>
            <person name="Zhu H."/>
        </authorList>
    </citation>
    <scope>NUCLEOTIDE SEQUENCE [LARGE SCALE GENOMIC DNA]</scope>
    <source>
        <strain evidence="4">K2R23-3</strain>
    </source>
</reference>
<dbReference type="EMBL" id="CP032418">
    <property type="protein sequence ID" value="AYC30692.1"/>
    <property type="molecule type" value="Genomic_DNA"/>
</dbReference>
<dbReference type="GO" id="GO:0046052">
    <property type="term" value="P:UTP catabolic process"/>
    <property type="evidence" value="ECO:0007669"/>
    <property type="project" value="TreeGrafter"/>
</dbReference>
<keyword evidence="4" id="KW-1185">Reference proteome</keyword>
<feature type="domain" description="NTP pyrophosphohydrolase MazG-like" evidence="2">
    <location>
        <begin position="254"/>
        <end position="327"/>
    </location>
</feature>
<dbReference type="GO" id="GO:0008168">
    <property type="term" value="F:methyltransferase activity"/>
    <property type="evidence" value="ECO:0007669"/>
    <property type="project" value="InterPro"/>
</dbReference>
<dbReference type="InterPro" id="IPR004518">
    <property type="entry name" value="MazG-like_dom"/>
</dbReference>
<dbReference type="GO" id="GO:0046081">
    <property type="term" value="P:dUTP catabolic process"/>
    <property type="evidence" value="ECO:0007669"/>
    <property type="project" value="TreeGrafter"/>
</dbReference>
<dbReference type="FunFam" id="1.10.287.1080:FF:000001">
    <property type="entry name" value="Nucleoside triphosphate pyrophosphohydrolase"/>
    <property type="match status" value="1"/>
</dbReference>
<dbReference type="InterPro" id="IPR014777">
    <property type="entry name" value="4pyrrole_Mease_sub1"/>
</dbReference>
<dbReference type="GO" id="GO:0046076">
    <property type="term" value="P:dTTP catabolic process"/>
    <property type="evidence" value="ECO:0007669"/>
    <property type="project" value="TreeGrafter"/>
</dbReference>
<dbReference type="InterPro" id="IPR011551">
    <property type="entry name" value="NTP_PyrPHydrolase_MazG"/>
</dbReference>
<dbReference type="Pfam" id="PF03819">
    <property type="entry name" value="MazG"/>
    <property type="match status" value="1"/>
</dbReference>
<organism evidence="3 4">
    <name type="scientific">Paenisporosarcina cavernae</name>
    <dbReference type="NCBI Taxonomy" id="2320858"/>
    <lineage>
        <taxon>Bacteria</taxon>
        <taxon>Bacillati</taxon>
        <taxon>Bacillota</taxon>
        <taxon>Bacilli</taxon>
        <taxon>Bacillales</taxon>
        <taxon>Caryophanaceae</taxon>
        <taxon>Paenisporosarcina</taxon>
    </lineage>
</organism>
<dbReference type="InterPro" id="IPR035013">
    <property type="entry name" value="YabN_N"/>
</dbReference>
<dbReference type="Gene3D" id="1.10.287.1080">
    <property type="entry name" value="MazG-like"/>
    <property type="match status" value="1"/>
</dbReference>
<dbReference type="PANTHER" id="PTHR30522:SF0">
    <property type="entry name" value="NUCLEOSIDE TRIPHOSPHATE PYROPHOSPHOHYDROLASE"/>
    <property type="match status" value="1"/>
</dbReference>
<dbReference type="SUPFAM" id="SSF101386">
    <property type="entry name" value="all-alpha NTP pyrophosphatases"/>
    <property type="match status" value="1"/>
</dbReference>
<dbReference type="InterPro" id="IPR048015">
    <property type="entry name" value="NTP-PPase_MazG-like_N"/>
</dbReference>
<dbReference type="GO" id="GO:0046061">
    <property type="term" value="P:dATP catabolic process"/>
    <property type="evidence" value="ECO:0007669"/>
    <property type="project" value="TreeGrafter"/>
</dbReference>
<evidence type="ECO:0000313" key="3">
    <source>
        <dbReference type="EMBL" id="AYC30692.1"/>
    </source>
</evidence>
<accession>A0A385YZB2</accession>
<dbReference type="InterPro" id="IPR000878">
    <property type="entry name" value="4pyrrol_Mease"/>
</dbReference>
<dbReference type="InterPro" id="IPR024180">
    <property type="entry name" value="Tetrapyrrole_Mease/MazG_pred"/>
</dbReference>
<name>A0A385YZB2_9BACL</name>
<dbReference type="OrthoDB" id="9808939at2"/>